<evidence type="ECO:0000313" key="2">
    <source>
        <dbReference type="Proteomes" id="UP001152622"/>
    </source>
</evidence>
<dbReference type="AlphaFoldDB" id="A0A9Q1EP27"/>
<sequence>MLHYWRPSILCLETAGGFQQIAGAPSRDIKKVSKVDMLRSGVSGKAQRGTVGRADTLRSHNLGSAVPRTAEAVTCCSEAGGEVWGGGNQVCRHGDPEVLTPMEGC</sequence>
<organism evidence="1 2">
    <name type="scientific">Synaphobranchus kaupii</name>
    <name type="common">Kaup's arrowtooth eel</name>
    <dbReference type="NCBI Taxonomy" id="118154"/>
    <lineage>
        <taxon>Eukaryota</taxon>
        <taxon>Metazoa</taxon>
        <taxon>Chordata</taxon>
        <taxon>Craniata</taxon>
        <taxon>Vertebrata</taxon>
        <taxon>Euteleostomi</taxon>
        <taxon>Actinopterygii</taxon>
        <taxon>Neopterygii</taxon>
        <taxon>Teleostei</taxon>
        <taxon>Anguilliformes</taxon>
        <taxon>Synaphobranchidae</taxon>
        <taxon>Synaphobranchus</taxon>
    </lineage>
</organism>
<protein>
    <submittedName>
        <fullName evidence="1">Uncharacterized protein</fullName>
    </submittedName>
</protein>
<keyword evidence="2" id="KW-1185">Reference proteome</keyword>
<dbReference type="EMBL" id="JAINUF010000014">
    <property type="protein sequence ID" value="KAJ8342306.1"/>
    <property type="molecule type" value="Genomic_DNA"/>
</dbReference>
<evidence type="ECO:0000313" key="1">
    <source>
        <dbReference type="EMBL" id="KAJ8342306.1"/>
    </source>
</evidence>
<proteinExistence type="predicted"/>
<dbReference type="Proteomes" id="UP001152622">
    <property type="component" value="Chromosome 14"/>
</dbReference>
<comment type="caution">
    <text evidence="1">The sequence shown here is derived from an EMBL/GenBank/DDBJ whole genome shotgun (WGS) entry which is preliminary data.</text>
</comment>
<gene>
    <name evidence="1" type="ORF">SKAU_G00322340</name>
</gene>
<name>A0A9Q1EP27_SYNKA</name>
<reference evidence="1" key="1">
    <citation type="journal article" date="2023" name="Science">
        <title>Genome structures resolve the early diversification of teleost fishes.</title>
        <authorList>
            <person name="Parey E."/>
            <person name="Louis A."/>
            <person name="Montfort J."/>
            <person name="Bouchez O."/>
            <person name="Roques C."/>
            <person name="Iampietro C."/>
            <person name="Lluch J."/>
            <person name="Castinel A."/>
            <person name="Donnadieu C."/>
            <person name="Desvignes T."/>
            <person name="Floi Bucao C."/>
            <person name="Jouanno E."/>
            <person name="Wen M."/>
            <person name="Mejri S."/>
            <person name="Dirks R."/>
            <person name="Jansen H."/>
            <person name="Henkel C."/>
            <person name="Chen W.J."/>
            <person name="Zahm M."/>
            <person name="Cabau C."/>
            <person name="Klopp C."/>
            <person name="Thompson A.W."/>
            <person name="Robinson-Rechavi M."/>
            <person name="Braasch I."/>
            <person name="Lecointre G."/>
            <person name="Bobe J."/>
            <person name="Postlethwait J.H."/>
            <person name="Berthelot C."/>
            <person name="Roest Crollius H."/>
            <person name="Guiguen Y."/>
        </authorList>
    </citation>
    <scope>NUCLEOTIDE SEQUENCE</scope>
    <source>
        <strain evidence="1">WJC10195</strain>
    </source>
</reference>
<accession>A0A9Q1EP27</accession>